<dbReference type="Proteomes" id="UP000414233">
    <property type="component" value="Unassembled WGS sequence"/>
</dbReference>
<gene>
    <name evidence="2" type="ORF">PTE30175_00774</name>
</gene>
<feature type="signal peptide" evidence="1">
    <location>
        <begin position="1"/>
        <end position="21"/>
    </location>
</feature>
<sequence>MKLTGLVLVAAIMASATTAWAQSKATENRKEEAPKLFVDMGGGCAIRITDPFGGHLASAMPSSSGYWTDRPPIKTTMDRFAIRFYCDDLAKTSKEEIALRHGGIYDATAHRWSADYPSEWEAEILRPVTRIDNLDSVNGSGFYKTQDTTFGEEWRRERHLSFCLFHGTKAVCGGENVMRLEDPKGNLLPYYLKILRSIEFIDTLATVPAPASGPASQDVPAR</sequence>
<evidence type="ECO:0000256" key="1">
    <source>
        <dbReference type="SAM" id="SignalP"/>
    </source>
</evidence>
<dbReference type="AlphaFoldDB" id="A0A5E4SGI6"/>
<evidence type="ECO:0000313" key="3">
    <source>
        <dbReference type="Proteomes" id="UP000414233"/>
    </source>
</evidence>
<keyword evidence="1" id="KW-0732">Signal</keyword>
<protein>
    <recommendedName>
        <fullName evidence="4">Lipoprotein</fullName>
    </recommendedName>
</protein>
<proteinExistence type="predicted"/>
<organism evidence="2 3">
    <name type="scientific">Pandoraea terrae</name>
    <dbReference type="NCBI Taxonomy" id="1537710"/>
    <lineage>
        <taxon>Bacteria</taxon>
        <taxon>Pseudomonadati</taxon>
        <taxon>Pseudomonadota</taxon>
        <taxon>Betaproteobacteria</taxon>
        <taxon>Burkholderiales</taxon>
        <taxon>Burkholderiaceae</taxon>
        <taxon>Pandoraea</taxon>
    </lineage>
</organism>
<dbReference type="EMBL" id="CABPRZ010000002">
    <property type="protein sequence ID" value="VVD75026.1"/>
    <property type="molecule type" value="Genomic_DNA"/>
</dbReference>
<dbReference type="RefSeq" id="WP_150695714.1">
    <property type="nucleotide sequence ID" value="NZ_CABPRZ010000002.1"/>
</dbReference>
<evidence type="ECO:0000313" key="2">
    <source>
        <dbReference type="EMBL" id="VVD75026.1"/>
    </source>
</evidence>
<name>A0A5E4SGI6_9BURK</name>
<dbReference type="OrthoDB" id="6545863at2"/>
<feature type="chain" id="PRO_5022716899" description="Lipoprotein" evidence="1">
    <location>
        <begin position="22"/>
        <end position="222"/>
    </location>
</feature>
<evidence type="ECO:0008006" key="4">
    <source>
        <dbReference type="Google" id="ProtNLM"/>
    </source>
</evidence>
<reference evidence="2 3" key="1">
    <citation type="submission" date="2019-08" db="EMBL/GenBank/DDBJ databases">
        <authorList>
            <person name="Peeters C."/>
        </authorList>
    </citation>
    <scope>NUCLEOTIDE SEQUENCE [LARGE SCALE GENOMIC DNA]</scope>
    <source>
        <strain evidence="2 3">LMG 30175</strain>
    </source>
</reference>
<keyword evidence="3" id="KW-1185">Reference proteome</keyword>
<accession>A0A5E4SGI6</accession>